<sequence length="126" mass="13361">MYKIIGFVMGVMAPVVTFAQVSLPSGPQNAFSILATGQSLMNIIIKVLIGFAMVMIIIGVVKFIMAGSSGSEEAKDKAKGTILYGVLGLFIIVTMWSLVGIVRRTLGTNTDEKFPLPCVPGYAQGC</sequence>
<keyword evidence="1" id="KW-0812">Transmembrane</keyword>
<evidence type="ECO:0000313" key="3">
    <source>
        <dbReference type="Proteomes" id="UP000178184"/>
    </source>
</evidence>
<organism evidence="2 3">
    <name type="scientific">Candidatus Nomurabacteria bacterium RIFCSPLOWO2_01_FULL_33_17</name>
    <dbReference type="NCBI Taxonomy" id="1801764"/>
    <lineage>
        <taxon>Bacteria</taxon>
        <taxon>Candidatus Nomuraibacteriota</taxon>
    </lineage>
</organism>
<dbReference type="Pfam" id="PF18895">
    <property type="entry name" value="T4SS_pilin"/>
    <property type="match status" value="1"/>
</dbReference>
<dbReference type="STRING" id="1801764.A2903_01950"/>
<keyword evidence="1" id="KW-0472">Membrane</keyword>
<evidence type="ECO:0000256" key="1">
    <source>
        <dbReference type="SAM" id="Phobius"/>
    </source>
</evidence>
<keyword evidence="1" id="KW-1133">Transmembrane helix</keyword>
<comment type="caution">
    <text evidence="2">The sequence shown here is derived from an EMBL/GenBank/DDBJ whole genome shotgun (WGS) entry which is preliminary data.</text>
</comment>
<accession>A0A1F6WMN4</accession>
<gene>
    <name evidence="2" type="ORF">A2903_01950</name>
</gene>
<name>A0A1F6WMN4_9BACT</name>
<evidence type="ECO:0000313" key="2">
    <source>
        <dbReference type="EMBL" id="OGI83139.1"/>
    </source>
</evidence>
<dbReference type="AlphaFoldDB" id="A0A1F6WMN4"/>
<dbReference type="EMBL" id="MFUO01000036">
    <property type="protein sequence ID" value="OGI83139.1"/>
    <property type="molecule type" value="Genomic_DNA"/>
</dbReference>
<dbReference type="InterPro" id="IPR043993">
    <property type="entry name" value="T4SS_pilin"/>
</dbReference>
<protein>
    <submittedName>
        <fullName evidence="2">Uncharacterized protein</fullName>
    </submittedName>
</protein>
<feature type="transmembrane region" description="Helical" evidence="1">
    <location>
        <begin position="43"/>
        <end position="61"/>
    </location>
</feature>
<dbReference type="Proteomes" id="UP000178184">
    <property type="component" value="Unassembled WGS sequence"/>
</dbReference>
<feature type="transmembrane region" description="Helical" evidence="1">
    <location>
        <begin position="82"/>
        <end position="102"/>
    </location>
</feature>
<proteinExistence type="predicted"/>
<reference evidence="2 3" key="1">
    <citation type="journal article" date="2016" name="Nat. Commun.">
        <title>Thousands of microbial genomes shed light on interconnected biogeochemical processes in an aquifer system.</title>
        <authorList>
            <person name="Anantharaman K."/>
            <person name="Brown C.T."/>
            <person name="Hug L.A."/>
            <person name="Sharon I."/>
            <person name="Castelle C.J."/>
            <person name="Probst A.J."/>
            <person name="Thomas B.C."/>
            <person name="Singh A."/>
            <person name="Wilkins M.J."/>
            <person name="Karaoz U."/>
            <person name="Brodie E.L."/>
            <person name="Williams K.H."/>
            <person name="Hubbard S.S."/>
            <person name="Banfield J.F."/>
        </authorList>
    </citation>
    <scope>NUCLEOTIDE SEQUENCE [LARGE SCALE GENOMIC DNA]</scope>
</reference>